<keyword evidence="3" id="KW-1185">Reference proteome</keyword>
<sequence length="129" mass="13953">MFNLLFLSSIVLIVLNGAEGCTEVSDLSQVNAAEKAALFIYCGSSDCATCIGPAKQSFEKNCNQYKATCFCHSFDDKTKGGSVGAQACKANTYALIVTFKKGSVLKTWNHKECPSGEQIDETFTSLRDK</sequence>
<comment type="caution">
    <text evidence="2">The sequence shown here is derived from an EMBL/GenBank/DDBJ whole genome shotgun (WGS) entry which is preliminary data.</text>
</comment>
<evidence type="ECO:0000256" key="1">
    <source>
        <dbReference type="SAM" id="SignalP"/>
    </source>
</evidence>
<dbReference type="AlphaFoldDB" id="A0A482X4J3"/>
<name>A0A482X4J3_LAOST</name>
<accession>A0A482X4J3</accession>
<dbReference type="Proteomes" id="UP000291343">
    <property type="component" value="Unassembled WGS sequence"/>
</dbReference>
<evidence type="ECO:0008006" key="4">
    <source>
        <dbReference type="Google" id="ProtNLM"/>
    </source>
</evidence>
<feature type="signal peptide" evidence="1">
    <location>
        <begin position="1"/>
        <end position="20"/>
    </location>
</feature>
<proteinExistence type="predicted"/>
<organism evidence="2 3">
    <name type="scientific">Laodelphax striatellus</name>
    <name type="common">Small brown planthopper</name>
    <name type="synonym">Delphax striatella</name>
    <dbReference type="NCBI Taxonomy" id="195883"/>
    <lineage>
        <taxon>Eukaryota</taxon>
        <taxon>Metazoa</taxon>
        <taxon>Ecdysozoa</taxon>
        <taxon>Arthropoda</taxon>
        <taxon>Hexapoda</taxon>
        <taxon>Insecta</taxon>
        <taxon>Pterygota</taxon>
        <taxon>Neoptera</taxon>
        <taxon>Paraneoptera</taxon>
        <taxon>Hemiptera</taxon>
        <taxon>Auchenorrhyncha</taxon>
        <taxon>Fulgoroidea</taxon>
        <taxon>Delphacidae</taxon>
        <taxon>Criomorphinae</taxon>
        <taxon>Laodelphax</taxon>
    </lineage>
</organism>
<evidence type="ECO:0000313" key="3">
    <source>
        <dbReference type="Proteomes" id="UP000291343"/>
    </source>
</evidence>
<dbReference type="InParanoid" id="A0A482X4J3"/>
<dbReference type="EMBL" id="QKKF02017624">
    <property type="protein sequence ID" value="RZF40789.1"/>
    <property type="molecule type" value="Genomic_DNA"/>
</dbReference>
<reference evidence="2 3" key="1">
    <citation type="journal article" date="2017" name="Gigascience">
        <title>Genome sequence of the small brown planthopper, Laodelphax striatellus.</title>
        <authorList>
            <person name="Zhu J."/>
            <person name="Jiang F."/>
            <person name="Wang X."/>
            <person name="Yang P."/>
            <person name="Bao Y."/>
            <person name="Zhao W."/>
            <person name="Wang W."/>
            <person name="Lu H."/>
            <person name="Wang Q."/>
            <person name="Cui N."/>
            <person name="Li J."/>
            <person name="Chen X."/>
            <person name="Luo L."/>
            <person name="Yu J."/>
            <person name="Kang L."/>
            <person name="Cui F."/>
        </authorList>
    </citation>
    <scope>NUCLEOTIDE SEQUENCE [LARGE SCALE GENOMIC DNA]</scope>
    <source>
        <strain evidence="2">Lst14</strain>
    </source>
</reference>
<feature type="chain" id="PRO_5019867776" description="Thioredoxin domain-containing protein" evidence="1">
    <location>
        <begin position="21"/>
        <end position="129"/>
    </location>
</feature>
<evidence type="ECO:0000313" key="2">
    <source>
        <dbReference type="EMBL" id="RZF40789.1"/>
    </source>
</evidence>
<protein>
    <recommendedName>
        <fullName evidence="4">Thioredoxin domain-containing protein</fullName>
    </recommendedName>
</protein>
<gene>
    <name evidence="2" type="ORF">LSTR_LSTR009274</name>
</gene>
<keyword evidence="1" id="KW-0732">Signal</keyword>